<dbReference type="AlphaFoldDB" id="A0A1S8SLK1"/>
<evidence type="ECO:0000313" key="1">
    <source>
        <dbReference type="EMBL" id="OOM66075.1"/>
    </source>
</evidence>
<accession>A0A1S8SLK1</accession>
<proteinExistence type="predicted"/>
<gene>
    <name evidence="1" type="ORF">CLBCK_00310</name>
</gene>
<protein>
    <submittedName>
        <fullName evidence="1">Uncharacterized protein</fullName>
    </submittedName>
</protein>
<sequence>MCLEDSSIMLNDEAQKIILNSKGIMNDLSNELLEFLAYVEDSTDDKVKHTKGNLVKNIHRRVKEVKSHILMEVHIVKKCGAQLRAYMTLLERDREKIEEGIEKCEKKKALEIALEMLKDN</sequence>
<dbReference type="Proteomes" id="UP000190973">
    <property type="component" value="Unassembled WGS sequence"/>
</dbReference>
<comment type="caution">
    <text evidence="1">The sequence shown here is derived from an EMBL/GenBank/DDBJ whole genome shotgun (WGS) entry which is preliminary data.</text>
</comment>
<dbReference type="EMBL" id="LZZI01000001">
    <property type="protein sequence ID" value="OOM66075.1"/>
    <property type="molecule type" value="Genomic_DNA"/>
</dbReference>
<evidence type="ECO:0000313" key="2">
    <source>
        <dbReference type="Proteomes" id="UP000190973"/>
    </source>
</evidence>
<reference evidence="1 2" key="1">
    <citation type="submission" date="2016-05" db="EMBL/GenBank/DDBJ databases">
        <title>Microbial solvent formation.</title>
        <authorList>
            <person name="Poehlein A."/>
            <person name="Montoya Solano J.D."/>
            <person name="Flitsch S."/>
            <person name="Krabben P."/>
            <person name="Duerre P."/>
            <person name="Daniel R."/>
        </authorList>
    </citation>
    <scope>NUCLEOTIDE SEQUENCE [LARGE SCALE GENOMIC DNA]</scope>
    <source>
        <strain evidence="1 2">DSM 53</strain>
    </source>
</reference>
<name>A0A1S8SLK1_CLOBE</name>
<organism evidence="1 2">
    <name type="scientific">Clostridium beijerinckii</name>
    <name type="common">Clostridium MP</name>
    <dbReference type="NCBI Taxonomy" id="1520"/>
    <lineage>
        <taxon>Bacteria</taxon>
        <taxon>Bacillati</taxon>
        <taxon>Bacillota</taxon>
        <taxon>Clostridia</taxon>
        <taxon>Eubacteriales</taxon>
        <taxon>Clostridiaceae</taxon>
        <taxon>Clostridium</taxon>
    </lineage>
</organism>